<evidence type="ECO:0000256" key="10">
    <source>
        <dbReference type="ARBA" id="ARBA00042639"/>
    </source>
</evidence>
<dbReference type="EC" id="1.11.1.24" evidence="2"/>
<evidence type="ECO:0000313" key="14">
    <source>
        <dbReference type="EMBL" id="OWK35070.1"/>
    </source>
</evidence>
<dbReference type="AlphaFoldDB" id="A0A225D0C5"/>
<dbReference type="InterPro" id="IPR000866">
    <property type="entry name" value="AhpC/TSA"/>
</dbReference>
<dbReference type="GO" id="GO:0034599">
    <property type="term" value="P:cellular response to oxidative stress"/>
    <property type="evidence" value="ECO:0007669"/>
    <property type="project" value="TreeGrafter"/>
</dbReference>
<dbReference type="GO" id="GO:0045454">
    <property type="term" value="P:cell redox homeostasis"/>
    <property type="evidence" value="ECO:0007669"/>
    <property type="project" value="TreeGrafter"/>
</dbReference>
<keyword evidence="5" id="KW-0560">Oxidoreductase</keyword>
<evidence type="ECO:0000256" key="9">
    <source>
        <dbReference type="ARBA" id="ARBA00038489"/>
    </source>
</evidence>
<dbReference type="GO" id="GO:0005737">
    <property type="term" value="C:cytoplasm"/>
    <property type="evidence" value="ECO:0007669"/>
    <property type="project" value="TreeGrafter"/>
</dbReference>
<dbReference type="InterPro" id="IPR050924">
    <property type="entry name" value="Peroxiredoxin_BCP/PrxQ"/>
</dbReference>
<feature type="chain" id="PRO_5012262654" description="thioredoxin-dependent peroxiredoxin" evidence="12">
    <location>
        <begin position="24"/>
        <end position="184"/>
    </location>
</feature>
<dbReference type="InterPro" id="IPR013766">
    <property type="entry name" value="Thioredoxin_domain"/>
</dbReference>
<proteinExistence type="inferred from homology"/>
<comment type="function">
    <text evidence="1">Thiol-specific peroxidase that catalyzes the reduction of hydrogen peroxide and organic hydroperoxides to water and alcohols, respectively. Plays a role in cell protection against oxidative stress by detoxifying peroxides and as sensor of hydrogen peroxide-mediated signaling events.</text>
</comment>
<dbReference type="OrthoDB" id="9812811at2"/>
<dbReference type="SUPFAM" id="SSF52833">
    <property type="entry name" value="Thioredoxin-like"/>
    <property type="match status" value="1"/>
</dbReference>
<keyword evidence="7" id="KW-0676">Redox-active center</keyword>
<dbReference type="PROSITE" id="PS51352">
    <property type="entry name" value="THIOREDOXIN_2"/>
    <property type="match status" value="1"/>
</dbReference>
<name>A0A225D0C5_9BACT</name>
<feature type="domain" description="Thioredoxin" evidence="13">
    <location>
        <begin position="30"/>
        <end position="184"/>
    </location>
</feature>
<evidence type="ECO:0000313" key="15">
    <source>
        <dbReference type="Proteomes" id="UP000214646"/>
    </source>
</evidence>
<evidence type="ECO:0000256" key="7">
    <source>
        <dbReference type="ARBA" id="ARBA00023284"/>
    </source>
</evidence>
<gene>
    <name evidence="14" type="ORF">FRUB_09912</name>
</gene>
<dbReference type="Gene3D" id="3.40.30.10">
    <property type="entry name" value="Glutaredoxin"/>
    <property type="match status" value="1"/>
</dbReference>
<dbReference type="RefSeq" id="WP_161968078.1">
    <property type="nucleotide sequence ID" value="NZ_NIDE01000019.1"/>
</dbReference>
<evidence type="ECO:0000259" key="13">
    <source>
        <dbReference type="PROSITE" id="PS51352"/>
    </source>
</evidence>
<protein>
    <recommendedName>
        <fullName evidence="2">thioredoxin-dependent peroxiredoxin</fullName>
        <ecNumber evidence="2">1.11.1.24</ecNumber>
    </recommendedName>
    <alternativeName>
        <fullName evidence="8">Thioredoxin peroxidase</fullName>
    </alternativeName>
    <alternativeName>
        <fullName evidence="10">Thioredoxin-dependent peroxiredoxin Bcp</fullName>
    </alternativeName>
</protein>
<keyword evidence="15" id="KW-1185">Reference proteome</keyword>
<dbReference type="PANTHER" id="PTHR42801:SF23">
    <property type="entry name" value="PEROXIREDOXIN DOT5"/>
    <property type="match status" value="1"/>
</dbReference>
<keyword evidence="3" id="KW-0575">Peroxidase</keyword>
<reference evidence="15" key="1">
    <citation type="submission" date="2017-06" db="EMBL/GenBank/DDBJ databases">
        <title>Genome analysis of Fimbriiglobus ruber SP5, the first member of the order Planctomycetales with confirmed chitinolytic capability.</title>
        <authorList>
            <person name="Ravin N.V."/>
            <person name="Rakitin A.L."/>
            <person name="Ivanova A.A."/>
            <person name="Beletsky A.V."/>
            <person name="Kulichevskaya I.S."/>
            <person name="Mardanov A.V."/>
            <person name="Dedysh S.N."/>
        </authorList>
    </citation>
    <scope>NUCLEOTIDE SEQUENCE [LARGE SCALE GENOMIC DNA]</scope>
    <source>
        <strain evidence="15">SP5</strain>
    </source>
</reference>
<comment type="similarity">
    <text evidence="9">Belongs to the peroxiredoxin family. BCP/PrxQ subfamily.</text>
</comment>
<evidence type="ECO:0000256" key="8">
    <source>
        <dbReference type="ARBA" id="ARBA00032824"/>
    </source>
</evidence>
<evidence type="ECO:0000256" key="5">
    <source>
        <dbReference type="ARBA" id="ARBA00023002"/>
    </source>
</evidence>
<keyword evidence="6" id="KW-1015">Disulfide bond</keyword>
<dbReference type="InterPro" id="IPR036249">
    <property type="entry name" value="Thioredoxin-like_sf"/>
</dbReference>
<feature type="signal peptide" evidence="12">
    <location>
        <begin position="1"/>
        <end position="23"/>
    </location>
</feature>
<evidence type="ECO:0000256" key="12">
    <source>
        <dbReference type="SAM" id="SignalP"/>
    </source>
</evidence>
<comment type="caution">
    <text evidence="14">The sequence shown here is derived from an EMBL/GenBank/DDBJ whole genome shotgun (WGS) entry which is preliminary data.</text>
</comment>
<keyword evidence="4" id="KW-0049">Antioxidant</keyword>
<evidence type="ECO:0000256" key="11">
    <source>
        <dbReference type="ARBA" id="ARBA00049091"/>
    </source>
</evidence>
<evidence type="ECO:0000256" key="6">
    <source>
        <dbReference type="ARBA" id="ARBA00023157"/>
    </source>
</evidence>
<sequence length="184" mass="19666">MVRASRWVVAVAAGLFAATAAVADDSTLKVKEGDAFPDVTLHAAQVEKIPGKKAGDTVSIADLKGKTVVVFFYPKALTKGCTIESCGFRDLAAKFPKDAVLVGASADDEALQKKFIDTNMLPYALLCDTDLKLIQSLGIQSPKGKVPQRVTFVVGKDGKIAKIYSKVTPADHPTEVLKFVEELK</sequence>
<dbReference type="Pfam" id="PF00578">
    <property type="entry name" value="AhpC-TSA"/>
    <property type="match status" value="1"/>
</dbReference>
<comment type="catalytic activity">
    <reaction evidence="11">
        <text>a hydroperoxide + [thioredoxin]-dithiol = an alcohol + [thioredoxin]-disulfide + H2O</text>
        <dbReference type="Rhea" id="RHEA:62620"/>
        <dbReference type="Rhea" id="RHEA-COMP:10698"/>
        <dbReference type="Rhea" id="RHEA-COMP:10700"/>
        <dbReference type="ChEBI" id="CHEBI:15377"/>
        <dbReference type="ChEBI" id="CHEBI:29950"/>
        <dbReference type="ChEBI" id="CHEBI:30879"/>
        <dbReference type="ChEBI" id="CHEBI:35924"/>
        <dbReference type="ChEBI" id="CHEBI:50058"/>
        <dbReference type="EC" id="1.11.1.24"/>
    </reaction>
</comment>
<dbReference type="PANTHER" id="PTHR42801">
    <property type="entry name" value="THIOREDOXIN-DEPENDENT PEROXIDE REDUCTASE"/>
    <property type="match status" value="1"/>
</dbReference>
<evidence type="ECO:0000256" key="1">
    <source>
        <dbReference type="ARBA" id="ARBA00003330"/>
    </source>
</evidence>
<dbReference type="GO" id="GO:0008379">
    <property type="term" value="F:thioredoxin peroxidase activity"/>
    <property type="evidence" value="ECO:0007669"/>
    <property type="project" value="TreeGrafter"/>
</dbReference>
<evidence type="ECO:0000256" key="4">
    <source>
        <dbReference type="ARBA" id="ARBA00022862"/>
    </source>
</evidence>
<dbReference type="CDD" id="cd03017">
    <property type="entry name" value="PRX_BCP"/>
    <property type="match status" value="1"/>
</dbReference>
<evidence type="ECO:0000256" key="3">
    <source>
        <dbReference type="ARBA" id="ARBA00022559"/>
    </source>
</evidence>
<organism evidence="14 15">
    <name type="scientific">Fimbriiglobus ruber</name>
    <dbReference type="NCBI Taxonomy" id="1908690"/>
    <lineage>
        <taxon>Bacteria</taxon>
        <taxon>Pseudomonadati</taxon>
        <taxon>Planctomycetota</taxon>
        <taxon>Planctomycetia</taxon>
        <taxon>Gemmatales</taxon>
        <taxon>Gemmataceae</taxon>
        <taxon>Fimbriiglobus</taxon>
    </lineage>
</organism>
<dbReference type="EMBL" id="NIDE01000019">
    <property type="protein sequence ID" value="OWK35070.1"/>
    <property type="molecule type" value="Genomic_DNA"/>
</dbReference>
<accession>A0A225D0C5</accession>
<evidence type="ECO:0000256" key="2">
    <source>
        <dbReference type="ARBA" id="ARBA00013017"/>
    </source>
</evidence>
<keyword evidence="12" id="KW-0732">Signal</keyword>
<dbReference type="Proteomes" id="UP000214646">
    <property type="component" value="Unassembled WGS sequence"/>
</dbReference>